<evidence type="ECO:0000256" key="6">
    <source>
        <dbReference type="PROSITE-ProRule" id="PRU00042"/>
    </source>
</evidence>
<evidence type="ECO:0000313" key="10">
    <source>
        <dbReference type="Proteomes" id="UP001219525"/>
    </source>
</evidence>
<dbReference type="AlphaFoldDB" id="A0AAD6YAT2"/>
<evidence type="ECO:0000256" key="1">
    <source>
        <dbReference type="ARBA" id="ARBA00022723"/>
    </source>
</evidence>
<accession>A0AAD6YAT2</accession>
<reference evidence="9" key="1">
    <citation type="submission" date="2023-03" db="EMBL/GenBank/DDBJ databases">
        <title>Massive genome expansion in bonnet fungi (Mycena s.s.) driven by repeated elements and novel gene families across ecological guilds.</title>
        <authorList>
            <consortium name="Lawrence Berkeley National Laboratory"/>
            <person name="Harder C.B."/>
            <person name="Miyauchi S."/>
            <person name="Viragh M."/>
            <person name="Kuo A."/>
            <person name="Thoen E."/>
            <person name="Andreopoulos B."/>
            <person name="Lu D."/>
            <person name="Skrede I."/>
            <person name="Drula E."/>
            <person name="Henrissat B."/>
            <person name="Morin E."/>
            <person name="Kohler A."/>
            <person name="Barry K."/>
            <person name="LaButti K."/>
            <person name="Morin E."/>
            <person name="Salamov A."/>
            <person name="Lipzen A."/>
            <person name="Mereny Z."/>
            <person name="Hegedus B."/>
            <person name="Baldrian P."/>
            <person name="Stursova M."/>
            <person name="Weitz H."/>
            <person name="Taylor A."/>
            <person name="Grigoriev I.V."/>
            <person name="Nagy L.G."/>
            <person name="Martin F."/>
            <person name="Kauserud H."/>
        </authorList>
    </citation>
    <scope>NUCLEOTIDE SEQUENCE</scope>
    <source>
        <strain evidence="9">9144</strain>
    </source>
</reference>
<dbReference type="GO" id="GO:0000978">
    <property type="term" value="F:RNA polymerase II cis-regulatory region sequence-specific DNA binding"/>
    <property type="evidence" value="ECO:0007669"/>
    <property type="project" value="TreeGrafter"/>
</dbReference>
<keyword evidence="5" id="KW-0539">Nucleus</keyword>
<keyword evidence="4" id="KW-0862">Zinc</keyword>
<dbReference type="InterPro" id="IPR013087">
    <property type="entry name" value="Znf_C2H2_type"/>
</dbReference>
<keyword evidence="2" id="KW-0677">Repeat</keyword>
<dbReference type="EMBL" id="JARJCW010000040">
    <property type="protein sequence ID" value="KAJ7206278.1"/>
    <property type="molecule type" value="Genomic_DNA"/>
</dbReference>
<evidence type="ECO:0000256" key="3">
    <source>
        <dbReference type="ARBA" id="ARBA00022771"/>
    </source>
</evidence>
<sequence length="382" mass="41295">MKRYKAGPWGLTPRAPKPPPNHPQYVSCGSHLPPSANFGRGKLSITVLQAIWDLQASTQGSKAPPNPPLRLRCAERDCPWSYHRQSDLNRHRQCHLSPAEREKKMLKCTEPGCMHKTLQRSNLMTHYRAKHSGKKPHNCTECSYAAADPSCLIRHLRAHHTDERVAGTQWRTQRAETPASAVDLVSAPLTGSSLDTSPNSWTAPPSLSRLAPSPASSTSSDELMALYFAPLSSMSFTSEVPASGSSRLSFSPLMSSEASPDFCSPDAFPFYYPPSPTVSDASSVSLLPSPPPDAWTWDPACFAIAPTPAPGPALLHAGADLAFFAVPPPPLAVPISTCTYFAPGLVSSSWPMFAPDAAPLFDSTYVPTNVSAFEGEWRAIAY</sequence>
<keyword evidence="10" id="KW-1185">Reference proteome</keyword>
<protein>
    <recommendedName>
        <fullName evidence="8">C2H2-type domain-containing protein</fullName>
    </recommendedName>
</protein>
<name>A0AAD6YAT2_9AGAR</name>
<feature type="region of interest" description="Disordered" evidence="7">
    <location>
        <begin position="164"/>
        <end position="215"/>
    </location>
</feature>
<feature type="domain" description="C2H2-type" evidence="8">
    <location>
        <begin position="71"/>
        <end position="100"/>
    </location>
</feature>
<feature type="compositionally biased region" description="Polar residues" evidence="7">
    <location>
        <begin position="189"/>
        <end position="201"/>
    </location>
</feature>
<dbReference type="InterPro" id="IPR036236">
    <property type="entry name" value="Znf_C2H2_sf"/>
</dbReference>
<evidence type="ECO:0000313" key="9">
    <source>
        <dbReference type="EMBL" id="KAJ7206278.1"/>
    </source>
</evidence>
<evidence type="ECO:0000256" key="5">
    <source>
        <dbReference type="ARBA" id="ARBA00023242"/>
    </source>
</evidence>
<dbReference type="SUPFAM" id="SSF57667">
    <property type="entry name" value="beta-beta-alpha zinc fingers"/>
    <property type="match status" value="1"/>
</dbReference>
<gene>
    <name evidence="9" type="ORF">GGX14DRAFT_643257</name>
</gene>
<dbReference type="PROSITE" id="PS50157">
    <property type="entry name" value="ZINC_FINGER_C2H2_2"/>
    <property type="match status" value="3"/>
</dbReference>
<feature type="region of interest" description="Disordered" evidence="7">
    <location>
        <begin position="1"/>
        <end position="28"/>
    </location>
</feature>
<evidence type="ECO:0000256" key="7">
    <source>
        <dbReference type="SAM" id="MobiDB-lite"/>
    </source>
</evidence>
<dbReference type="FunFam" id="3.30.160.60:FF:000100">
    <property type="entry name" value="Zinc finger 45-like"/>
    <property type="match status" value="1"/>
</dbReference>
<dbReference type="PANTHER" id="PTHR24388:SF53">
    <property type="entry name" value="CHORION TRANSCRIPTION FACTOR CF2-RELATED"/>
    <property type="match status" value="1"/>
</dbReference>
<comment type="caution">
    <text evidence="9">The sequence shown here is derived from an EMBL/GenBank/DDBJ whole genome shotgun (WGS) entry which is preliminary data.</text>
</comment>
<dbReference type="InterPro" id="IPR050527">
    <property type="entry name" value="Snail/Krueppel_Znf"/>
</dbReference>
<dbReference type="Gene3D" id="3.30.160.60">
    <property type="entry name" value="Classic Zinc Finger"/>
    <property type="match status" value="1"/>
</dbReference>
<dbReference type="GO" id="GO:0000981">
    <property type="term" value="F:DNA-binding transcription factor activity, RNA polymerase II-specific"/>
    <property type="evidence" value="ECO:0007669"/>
    <property type="project" value="TreeGrafter"/>
</dbReference>
<proteinExistence type="predicted"/>
<evidence type="ECO:0000256" key="4">
    <source>
        <dbReference type="ARBA" id="ARBA00022833"/>
    </source>
</evidence>
<feature type="compositionally biased region" description="Low complexity" evidence="7">
    <location>
        <begin position="202"/>
        <end position="215"/>
    </location>
</feature>
<evidence type="ECO:0000259" key="8">
    <source>
        <dbReference type="PROSITE" id="PS50157"/>
    </source>
</evidence>
<dbReference type="PANTHER" id="PTHR24388">
    <property type="entry name" value="ZINC FINGER PROTEIN"/>
    <property type="match status" value="1"/>
</dbReference>
<dbReference type="SMART" id="SM00355">
    <property type="entry name" value="ZnF_C2H2"/>
    <property type="match status" value="3"/>
</dbReference>
<feature type="domain" description="C2H2-type" evidence="8">
    <location>
        <begin position="106"/>
        <end position="136"/>
    </location>
</feature>
<feature type="domain" description="C2H2-type" evidence="8">
    <location>
        <begin position="137"/>
        <end position="165"/>
    </location>
</feature>
<evidence type="ECO:0000256" key="2">
    <source>
        <dbReference type="ARBA" id="ARBA00022737"/>
    </source>
</evidence>
<keyword evidence="3 6" id="KW-0863">Zinc-finger</keyword>
<dbReference type="PROSITE" id="PS00028">
    <property type="entry name" value="ZINC_FINGER_C2H2_1"/>
    <property type="match status" value="1"/>
</dbReference>
<dbReference type="GO" id="GO:0008270">
    <property type="term" value="F:zinc ion binding"/>
    <property type="evidence" value="ECO:0007669"/>
    <property type="project" value="UniProtKB-KW"/>
</dbReference>
<organism evidence="9 10">
    <name type="scientific">Mycena pura</name>
    <dbReference type="NCBI Taxonomy" id="153505"/>
    <lineage>
        <taxon>Eukaryota</taxon>
        <taxon>Fungi</taxon>
        <taxon>Dikarya</taxon>
        <taxon>Basidiomycota</taxon>
        <taxon>Agaricomycotina</taxon>
        <taxon>Agaricomycetes</taxon>
        <taxon>Agaricomycetidae</taxon>
        <taxon>Agaricales</taxon>
        <taxon>Marasmiineae</taxon>
        <taxon>Mycenaceae</taxon>
        <taxon>Mycena</taxon>
    </lineage>
</organism>
<dbReference type="Proteomes" id="UP001219525">
    <property type="component" value="Unassembled WGS sequence"/>
</dbReference>
<keyword evidence="1" id="KW-0479">Metal-binding</keyword>